<comment type="caution">
    <text evidence="1">The sequence shown here is derived from an EMBL/GenBank/DDBJ whole genome shotgun (WGS) entry which is preliminary data.</text>
</comment>
<protein>
    <submittedName>
        <fullName evidence="1">Uncharacterized protein</fullName>
    </submittedName>
</protein>
<evidence type="ECO:0000313" key="2">
    <source>
        <dbReference type="Proteomes" id="UP000468828"/>
    </source>
</evidence>
<sequence length="94" mass="9953">MHDCEVRLCVNTGPGHVHAGTQAENVDQAVRRQRMAGPRPGLVDVRGPVGQAAAVQTAIREALTQGRSDPDQLAEVLAEVIAVGDPLANQLRLL</sequence>
<organism evidence="1 2">
    <name type="scientific">Modestobacter muralis</name>
    <dbReference type="NCBI Taxonomy" id="1608614"/>
    <lineage>
        <taxon>Bacteria</taxon>
        <taxon>Bacillati</taxon>
        <taxon>Actinomycetota</taxon>
        <taxon>Actinomycetes</taxon>
        <taxon>Geodermatophilales</taxon>
        <taxon>Geodermatophilaceae</taxon>
        <taxon>Modestobacter</taxon>
    </lineage>
</organism>
<proteinExistence type="predicted"/>
<accession>A0A6P0EXZ9</accession>
<reference evidence="1 2" key="1">
    <citation type="submission" date="2020-01" db="EMBL/GenBank/DDBJ databases">
        <title>the WGS Modestobacter muralis CPCC 204518.</title>
        <authorList>
            <person name="Jiang Z."/>
        </authorList>
    </citation>
    <scope>NUCLEOTIDE SEQUENCE [LARGE SCALE GENOMIC DNA]</scope>
    <source>
        <strain evidence="1 2">DSM 100205</strain>
    </source>
</reference>
<dbReference type="AlphaFoldDB" id="A0A6P0EXZ9"/>
<dbReference type="EMBL" id="JAAGWH010000067">
    <property type="protein sequence ID" value="NEK96552.1"/>
    <property type="molecule type" value="Genomic_DNA"/>
</dbReference>
<keyword evidence="2" id="KW-1185">Reference proteome</keyword>
<dbReference type="Proteomes" id="UP000468828">
    <property type="component" value="Unassembled WGS sequence"/>
</dbReference>
<evidence type="ECO:0000313" key="1">
    <source>
        <dbReference type="EMBL" id="NEK96552.1"/>
    </source>
</evidence>
<name>A0A6P0EXZ9_9ACTN</name>
<gene>
    <name evidence="1" type="ORF">GCU67_20630</name>
</gene>